<name>A0A370X443_9GAMM</name>
<accession>A0A370X443</accession>
<feature type="signal peptide" evidence="1">
    <location>
        <begin position="1"/>
        <end position="20"/>
    </location>
</feature>
<keyword evidence="1" id="KW-0732">Signal</keyword>
<gene>
    <name evidence="2" type="ORF">DWU99_11630</name>
</gene>
<dbReference type="AlphaFoldDB" id="A0A370X443"/>
<evidence type="ECO:0000313" key="3">
    <source>
        <dbReference type="Proteomes" id="UP000255334"/>
    </source>
</evidence>
<dbReference type="EMBL" id="QRBF01000004">
    <property type="protein sequence ID" value="RDS83194.1"/>
    <property type="molecule type" value="Genomic_DNA"/>
</dbReference>
<dbReference type="Pfam" id="PF01963">
    <property type="entry name" value="TraB_PrgY_gumN"/>
    <property type="match status" value="1"/>
</dbReference>
<evidence type="ECO:0000256" key="1">
    <source>
        <dbReference type="SAM" id="SignalP"/>
    </source>
</evidence>
<dbReference type="RefSeq" id="WP_115478233.1">
    <property type="nucleotide sequence ID" value="NZ_QRBF01000004.1"/>
</dbReference>
<dbReference type="InterPro" id="IPR002816">
    <property type="entry name" value="TraB/PrgY/GumN_fam"/>
</dbReference>
<dbReference type="OrthoDB" id="8743055at2"/>
<dbReference type="PROSITE" id="PS00430">
    <property type="entry name" value="TONB_DEPENDENT_REC_1"/>
    <property type="match status" value="1"/>
</dbReference>
<dbReference type="Proteomes" id="UP000255334">
    <property type="component" value="Unassembled WGS sequence"/>
</dbReference>
<feature type="chain" id="PRO_5017009762" evidence="1">
    <location>
        <begin position="21"/>
        <end position="345"/>
    </location>
</feature>
<organism evidence="2 3">
    <name type="scientific">Dyella psychrodurans</name>
    <dbReference type="NCBI Taxonomy" id="1927960"/>
    <lineage>
        <taxon>Bacteria</taxon>
        <taxon>Pseudomonadati</taxon>
        <taxon>Pseudomonadota</taxon>
        <taxon>Gammaproteobacteria</taxon>
        <taxon>Lysobacterales</taxon>
        <taxon>Rhodanobacteraceae</taxon>
        <taxon>Dyella</taxon>
    </lineage>
</organism>
<dbReference type="CDD" id="cd14788">
    <property type="entry name" value="GumN"/>
    <property type="match status" value="1"/>
</dbReference>
<keyword evidence="3" id="KW-1185">Reference proteome</keyword>
<dbReference type="InterPro" id="IPR010916">
    <property type="entry name" value="TonB_box_CS"/>
</dbReference>
<comment type="caution">
    <text evidence="2">The sequence shown here is derived from an EMBL/GenBank/DDBJ whole genome shotgun (WGS) entry which is preliminary data.</text>
</comment>
<protein>
    <submittedName>
        <fullName evidence="2">TraB/GumN family protein</fullName>
    </submittedName>
</protein>
<reference evidence="2 3" key="1">
    <citation type="submission" date="2018-07" db="EMBL/GenBank/DDBJ databases">
        <title>Dyella monticola sp. nov. and Dyella psychrodurans sp. nov. isolated from monsoon evergreen broad-leaved forest soil of Dinghu Mountain, China.</title>
        <authorList>
            <person name="Gao Z."/>
            <person name="Qiu L."/>
        </authorList>
    </citation>
    <scope>NUCLEOTIDE SEQUENCE [LARGE SCALE GENOMIC DNA]</scope>
    <source>
        <strain evidence="2 3">4MSK11</strain>
    </source>
</reference>
<sequence length="345" mass="37969">MRVSVVLGLLAAFLVPPVWAQSAPASSGTAPAPSRENAKLLETVTVTGEQPGPGLWKVSKGDHVMWVLGTLSPLPRHMEWRSAEVEQTIAHSQEMLEAPTAELKVDAGFFSKLALLPSVYSARKNPDGEDLQQILPSDMYARWQAVKPQYFGTDRSIEYWRPLLVAWKLYQKALDKAGLTSASGVTNAVQRLADRHDVTRTPVKYELVVEHPGEALDTIKQTNLHDISCFNQTLNIVEHDMGSLTARANAWSTGDIGTLRSMSVNDRHESCLIAVINADVAEQMGLHDLPQRMEAVWQQAAMAAMARNPQTFAILPMREVLSPDGYLAHLKAMGYAVQSPEDLDP</sequence>
<evidence type="ECO:0000313" key="2">
    <source>
        <dbReference type="EMBL" id="RDS83194.1"/>
    </source>
</evidence>
<proteinExistence type="predicted"/>